<dbReference type="InterPro" id="IPR029058">
    <property type="entry name" value="AB_hydrolase_fold"/>
</dbReference>
<dbReference type="OrthoDB" id="416344at2759"/>
<reference evidence="8" key="1">
    <citation type="journal article" date="2021" name="Nat. Commun.">
        <title>Genetic determinants of endophytism in the Arabidopsis root mycobiome.</title>
        <authorList>
            <person name="Mesny F."/>
            <person name="Miyauchi S."/>
            <person name="Thiergart T."/>
            <person name="Pickel B."/>
            <person name="Atanasova L."/>
            <person name="Karlsson M."/>
            <person name="Huettel B."/>
            <person name="Barry K.W."/>
            <person name="Haridas S."/>
            <person name="Chen C."/>
            <person name="Bauer D."/>
            <person name="Andreopoulos W."/>
            <person name="Pangilinan J."/>
            <person name="LaButti K."/>
            <person name="Riley R."/>
            <person name="Lipzen A."/>
            <person name="Clum A."/>
            <person name="Drula E."/>
            <person name="Henrissat B."/>
            <person name="Kohler A."/>
            <person name="Grigoriev I.V."/>
            <person name="Martin F.M."/>
            <person name="Hacquard S."/>
        </authorList>
    </citation>
    <scope>NUCLEOTIDE SEQUENCE</scope>
    <source>
        <strain evidence="8">MPI-CAGE-CH-0243</strain>
    </source>
</reference>
<dbReference type="PANTHER" id="PTHR42776">
    <property type="entry name" value="SERINE PEPTIDASE S9 FAMILY MEMBER"/>
    <property type="match status" value="1"/>
</dbReference>
<gene>
    <name evidence="8" type="ORF">B0J11DRAFT_320975</name>
</gene>
<dbReference type="FunFam" id="3.40.50.1820:FF:000028">
    <property type="entry name" value="S9 family peptidase"/>
    <property type="match status" value="1"/>
</dbReference>
<protein>
    <recommendedName>
        <fullName evidence="6">Dipeptidyl-peptidase V</fullName>
    </recommendedName>
</protein>
<keyword evidence="3" id="KW-0732">Signal</keyword>
<keyword evidence="5" id="KW-0720">Serine protease</keyword>
<dbReference type="Gene3D" id="3.40.50.1820">
    <property type="entry name" value="alpha/beta hydrolase"/>
    <property type="match status" value="1"/>
</dbReference>
<comment type="caution">
    <text evidence="8">The sequence shown here is derived from an EMBL/GenBank/DDBJ whole genome shotgun (WGS) entry which is preliminary data.</text>
</comment>
<proteinExistence type="inferred from homology"/>
<evidence type="ECO:0000256" key="4">
    <source>
        <dbReference type="ARBA" id="ARBA00022801"/>
    </source>
</evidence>
<dbReference type="GO" id="GO:0004252">
    <property type="term" value="F:serine-type endopeptidase activity"/>
    <property type="evidence" value="ECO:0007669"/>
    <property type="project" value="TreeGrafter"/>
</dbReference>
<dbReference type="AlphaFoldDB" id="A0A9P9IKK7"/>
<name>A0A9P9IKK7_9PLEO</name>
<evidence type="ECO:0000256" key="3">
    <source>
        <dbReference type="ARBA" id="ARBA00022729"/>
    </source>
</evidence>
<keyword evidence="4" id="KW-0378">Hydrolase</keyword>
<dbReference type="Proteomes" id="UP000700596">
    <property type="component" value="Unassembled WGS sequence"/>
</dbReference>
<dbReference type="InterPro" id="IPR011042">
    <property type="entry name" value="6-blade_b-propeller_TolB-like"/>
</dbReference>
<sequence>MTIRAAKFTPEVLLSAPRRSSGSPNFNGSKVLYSISTYSFANHAKEFEIRVLDVKSQQTSLITDNSSASDPQWLGDESILILQSNDDGTTEVTIGKADDFNNSSYSAGKIDGPVGNVKIHALQDGSYAFAVVGRATPAGDLLNPKKEKKPLTSGRLYKTTFVRHWDHYVTEDKNAIWLGKLSKKKGQFALSNLYNALKGTKLESPIEPFGGADHFDISSSGLVFTAKDPDLNPAFHTKTNIYLISSDAFWDKKACDQSNEPVKVEIYGFEGASTSPVFSPSGKQIAFLSMKKDGYESDKNQIFIIPDIKRPSWVIHALASEDGKGSWDRSPGAIIWGRDGESALFFIAEEHGRGGLFSSNWEGPGITLPKLIVKGGNINSVEPIKDGGLFISSSSLIDNSMYSILPAKSSLLGRVFSIPDGHTEDKLTTRHISSQTKNGSSLGLSRRQVDEIHWPGAAKNTSVHAWVLKPRNFSSDKKYPLAYLIHGGPQGAWEDGWSTRWNPAVYAEQGYIVIAPNPTGSTGYGQDFTDAIQGQWGGLPYEDLVKGFEYIEKNLEYVDTDRAVALGASYGGYMINWIQGHPLGRKFKALVCHDGVFSMTGQLASEELYFPFHDLKGKLWENREGWDKWDPSKFTEHWSTPQLVIHSELDYRLTISEGLAAFHTLQARGIESQFLTFPDENHWVLNPENSLLWHETVLDWINEHVGLPKYSETRVEDALEE</sequence>
<accession>A0A9P9IKK7</accession>
<dbReference type="SUPFAM" id="SSF53474">
    <property type="entry name" value="alpha/beta-Hydrolases"/>
    <property type="match status" value="1"/>
</dbReference>
<evidence type="ECO:0000256" key="6">
    <source>
        <dbReference type="ARBA" id="ARBA00032829"/>
    </source>
</evidence>
<evidence type="ECO:0000256" key="5">
    <source>
        <dbReference type="ARBA" id="ARBA00022825"/>
    </source>
</evidence>
<dbReference type="GO" id="GO:0006508">
    <property type="term" value="P:proteolysis"/>
    <property type="evidence" value="ECO:0007669"/>
    <property type="project" value="UniProtKB-KW"/>
</dbReference>
<dbReference type="PANTHER" id="PTHR42776:SF13">
    <property type="entry name" value="DIPEPTIDYL-PEPTIDASE 5"/>
    <property type="match status" value="1"/>
</dbReference>
<evidence type="ECO:0000256" key="2">
    <source>
        <dbReference type="ARBA" id="ARBA00022670"/>
    </source>
</evidence>
<dbReference type="InterPro" id="IPR001375">
    <property type="entry name" value="Peptidase_S9_cat"/>
</dbReference>
<evidence type="ECO:0000259" key="7">
    <source>
        <dbReference type="Pfam" id="PF00326"/>
    </source>
</evidence>
<feature type="domain" description="Peptidase S9 prolyl oligopeptidase catalytic" evidence="7">
    <location>
        <begin position="497"/>
        <end position="706"/>
    </location>
</feature>
<keyword evidence="9" id="KW-1185">Reference proteome</keyword>
<evidence type="ECO:0000256" key="1">
    <source>
        <dbReference type="ARBA" id="ARBA00010040"/>
    </source>
</evidence>
<organism evidence="8 9">
    <name type="scientific">Dendryphion nanum</name>
    <dbReference type="NCBI Taxonomy" id="256645"/>
    <lineage>
        <taxon>Eukaryota</taxon>
        <taxon>Fungi</taxon>
        <taxon>Dikarya</taxon>
        <taxon>Ascomycota</taxon>
        <taxon>Pezizomycotina</taxon>
        <taxon>Dothideomycetes</taxon>
        <taxon>Pleosporomycetidae</taxon>
        <taxon>Pleosporales</taxon>
        <taxon>Torulaceae</taxon>
        <taxon>Dendryphion</taxon>
    </lineage>
</organism>
<dbReference type="Pfam" id="PF00326">
    <property type="entry name" value="Peptidase_S9"/>
    <property type="match status" value="1"/>
</dbReference>
<evidence type="ECO:0000313" key="8">
    <source>
        <dbReference type="EMBL" id="KAH7123767.1"/>
    </source>
</evidence>
<evidence type="ECO:0000313" key="9">
    <source>
        <dbReference type="Proteomes" id="UP000700596"/>
    </source>
</evidence>
<dbReference type="Gene3D" id="2.120.10.30">
    <property type="entry name" value="TolB, C-terminal domain"/>
    <property type="match status" value="1"/>
</dbReference>
<dbReference type="EMBL" id="JAGMWT010000008">
    <property type="protein sequence ID" value="KAH7123767.1"/>
    <property type="molecule type" value="Genomic_DNA"/>
</dbReference>
<keyword evidence="2" id="KW-0645">Protease</keyword>
<comment type="similarity">
    <text evidence="1">Belongs to the peptidase S9C family.</text>
</comment>
<dbReference type="SUPFAM" id="SSF82171">
    <property type="entry name" value="DPP6 N-terminal domain-like"/>
    <property type="match status" value="1"/>
</dbReference>